<keyword evidence="2" id="KW-0812">Transmembrane</keyword>
<organism evidence="4 5">
    <name type="scientific">Lachnellula suecica</name>
    <dbReference type="NCBI Taxonomy" id="602035"/>
    <lineage>
        <taxon>Eukaryota</taxon>
        <taxon>Fungi</taxon>
        <taxon>Dikarya</taxon>
        <taxon>Ascomycota</taxon>
        <taxon>Pezizomycotina</taxon>
        <taxon>Leotiomycetes</taxon>
        <taxon>Helotiales</taxon>
        <taxon>Lachnaceae</taxon>
        <taxon>Lachnellula</taxon>
    </lineage>
</organism>
<proteinExistence type="predicted"/>
<feature type="transmembrane region" description="Helical" evidence="2">
    <location>
        <begin position="195"/>
        <end position="219"/>
    </location>
</feature>
<evidence type="ECO:0008006" key="6">
    <source>
        <dbReference type="Google" id="ProtNLM"/>
    </source>
</evidence>
<reference evidence="4 5" key="1">
    <citation type="submission" date="2018-05" db="EMBL/GenBank/DDBJ databases">
        <title>Genome sequencing and assembly of the regulated plant pathogen Lachnellula willkommii and related sister species for the development of diagnostic species identification markers.</title>
        <authorList>
            <person name="Giroux E."/>
            <person name="Bilodeau G."/>
        </authorList>
    </citation>
    <scope>NUCLEOTIDE SEQUENCE [LARGE SCALE GENOMIC DNA]</scope>
    <source>
        <strain evidence="4 5">CBS 268.59</strain>
    </source>
</reference>
<keyword evidence="2" id="KW-0472">Membrane</keyword>
<evidence type="ECO:0000313" key="5">
    <source>
        <dbReference type="Proteomes" id="UP000469558"/>
    </source>
</evidence>
<evidence type="ECO:0000256" key="3">
    <source>
        <dbReference type="SAM" id="SignalP"/>
    </source>
</evidence>
<dbReference type="OrthoDB" id="5431075at2759"/>
<feature type="signal peptide" evidence="3">
    <location>
        <begin position="1"/>
        <end position="17"/>
    </location>
</feature>
<dbReference type="EMBL" id="QGMK01000185">
    <property type="protein sequence ID" value="TVY83505.1"/>
    <property type="molecule type" value="Genomic_DNA"/>
</dbReference>
<feature type="compositionally biased region" description="Low complexity" evidence="1">
    <location>
        <begin position="155"/>
        <end position="166"/>
    </location>
</feature>
<evidence type="ECO:0000256" key="2">
    <source>
        <dbReference type="SAM" id="Phobius"/>
    </source>
</evidence>
<evidence type="ECO:0000313" key="4">
    <source>
        <dbReference type="EMBL" id="TVY83505.1"/>
    </source>
</evidence>
<dbReference type="AlphaFoldDB" id="A0A8T9CCK0"/>
<sequence>MLQVLLLVQLSLAGVFAVTQKCVWKSGELADGYAPCTNSSAKSGACCNNGEACLAEGLCISPDGLVYRGACINSWDADCPGFGICEDISENWANIYPCAIDNLGSQPPINWWCGATNTTACTQGEGHFLPVPSDHYWPGAVVKIANTTAASSAASTTAPTASESTSILPSTGSSNQAETTSCTAPSSKTNNGVTIGLGVIIGVLALTCVVGGIWAFLLFRHLKAQLAALSNQIPTHGRCTRITGKR</sequence>
<evidence type="ECO:0000256" key="1">
    <source>
        <dbReference type="SAM" id="MobiDB-lite"/>
    </source>
</evidence>
<accession>A0A8T9CCK0</accession>
<feature type="chain" id="PRO_5035884604" description="Transmembrane protein" evidence="3">
    <location>
        <begin position="18"/>
        <end position="246"/>
    </location>
</feature>
<comment type="caution">
    <text evidence="4">The sequence shown here is derived from an EMBL/GenBank/DDBJ whole genome shotgun (WGS) entry which is preliminary data.</text>
</comment>
<feature type="compositionally biased region" description="Polar residues" evidence="1">
    <location>
        <begin position="167"/>
        <end position="186"/>
    </location>
</feature>
<keyword evidence="2" id="KW-1133">Transmembrane helix</keyword>
<dbReference type="Proteomes" id="UP000469558">
    <property type="component" value="Unassembled WGS sequence"/>
</dbReference>
<keyword evidence="3" id="KW-0732">Signal</keyword>
<name>A0A8T9CCK0_9HELO</name>
<gene>
    <name evidence="4" type="ORF">LSUE1_G004888</name>
</gene>
<feature type="region of interest" description="Disordered" evidence="1">
    <location>
        <begin position="155"/>
        <end position="186"/>
    </location>
</feature>
<keyword evidence="5" id="KW-1185">Reference proteome</keyword>
<protein>
    <recommendedName>
        <fullName evidence="6">Transmembrane protein</fullName>
    </recommendedName>
</protein>